<proteinExistence type="inferred from homology"/>
<dbReference type="OrthoDB" id="5850663at2759"/>
<accession>A0A8J2MB49</accession>
<dbReference type="GO" id="GO:0005737">
    <property type="term" value="C:cytoplasm"/>
    <property type="evidence" value="ECO:0007669"/>
    <property type="project" value="UniProtKB-SubCell"/>
</dbReference>
<dbReference type="GO" id="GO:0006611">
    <property type="term" value="P:protein export from nucleus"/>
    <property type="evidence" value="ECO:0007669"/>
    <property type="project" value="TreeGrafter"/>
</dbReference>
<name>A0A8J2MB49_9BILA</name>
<dbReference type="PANTHER" id="PTHR12596">
    <property type="entry name" value="EXPORTIN 4,7-RELATED"/>
    <property type="match status" value="1"/>
</dbReference>
<sequence>MYEFFLNMLNEFDTYWRIPNLSIPYDFQYRAKLVFENDGLQRIFCKCMHIVPRYCILVNNFREPSHLSMIEHFLRISNIIFARNYGIHHCPRKSDMSVEGPPSTWRTIFLWKEFLQLFFSLHRFLRNNNNTLSALIASCITQLMSMSRVVLPDSQSNPDSKTVSIPDIPYTTAYNRYTSDLIALFVWSFNT</sequence>
<comment type="subcellular location">
    <subcellularLocation>
        <location evidence="2">Cytoplasm</location>
    </subcellularLocation>
    <subcellularLocation>
        <location evidence="1">Nucleus</location>
    </subcellularLocation>
</comment>
<dbReference type="Proteomes" id="UP000746747">
    <property type="component" value="Unassembled WGS sequence"/>
</dbReference>
<dbReference type="AlphaFoldDB" id="A0A8J2MB49"/>
<evidence type="ECO:0000256" key="2">
    <source>
        <dbReference type="ARBA" id="ARBA00004496"/>
    </source>
</evidence>
<dbReference type="GO" id="GO:0005049">
    <property type="term" value="F:nuclear export signal receptor activity"/>
    <property type="evidence" value="ECO:0007669"/>
    <property type="project" value="InterPro"/>
</dbReference>
<protein>
    <submittedName>
        <fullName evidence="8">Uncharacterized protein</fullName>
    </submittedName>
</protein>
<gene>
    <name evidence="8" type="ORF">CJOHNSTONI_LOCUS8004</name>
</gene>
<reference evidence="8" key="1">
    <citation type="submission" date="2021-09" db="EMBL/GenBank/DDBJ databases">
        <authorList>
            <consortium name="Pathogen Informatics"/>
        </authorList>
    </citation>
    <scope>NUCLEOTIDE SEQUENCE</scope>
</reference>
<evidence type="ECO:0000256" key="3">
    <source>
        <dbReference type="ARBA" id="ARBA00009466"/>
    </source>
</evidence>
<evidence type="ECO:0000256" key="4">
    <source>
        <dbReference type="ARBA" id="ARBA00022448"/>
    </source>
</evidence>
<dbReference type="InterPro" id="IPR044189">
    <property type="entry name" value="XPO4/7-like"/>
</dbReference>
<keyword evidence="6" id="KW-0653">Protein transport</keyword>
<evidence type="ECO:0000256" key="7">
    <source>
        <dbReference type="ARBA" id="ARBA00023242"/>
    </source>
</evidence>
<keyword evidence="9" id="KW-1185">Reference proteome</keyword>
<evidence type="ECO:0000256" key="1">
    <source>
        <dbReference type="ARBA" id="ARBA00004123"/>
    </source>
</evidence>
<evidence type="ECO:0000256" key="6">
    <source>
        <dbReference type="ARBA" id="ARBA00022927"/>
    </source>
</evidence>
<comment type="caution">
    <text evidence="8">The sequence shown here is derived from an EMBL/GenBank/DDBJ whole genome shotgun (WGS) entry which is preliminary data.</text>
</comment>
<comment type="similarity">
    <text evidence="3">Belongs to the exportin family.</text>
</comment>
<keyword evidence="7" id="KW-0539">Nucleus</keyword>
<evidence type="ECO:0000313" key="9">
    <source>
        <dbReference type="Proteomes" id="UP000746747"/>
    </source>
</evidence>
<organism evidence="8 9">
    <name type="scientific">Cercopithifilaria johnstoni</name>
    <dbReference type="NCBI Taxonomy" id="2874296"/>
    <lineage>
        <taxon>Eukaryota</taxon>
        <taxon>Metazoa</taxon>
        <taxon>Ecdysozoa</taxon>
        <taxon>Nematoda</taxon>
        <taxon>Chromadorea</taxon>
        <taxon>Rhabditida</taxon>
        <taxon>Spirurina</taxon>
        <taxon>Spiruromorpha</taxon>
        <taxon>Filarioidea</taxon>
        <taxon>Onchocercidae</taxon>
        <taxon>Cercopithifilaria</taxon>
    </lineage>
</organism>
<evidence type="ECO:0000313" key="8">
    <source>
        <dbReference type="EMBL" id="CAG9538282.1"/>
    </source>
</evidence>
<keyword evidence="5" id="KW-0963">Cytoplasm</keyword>
<dbReference type="EMBL" id="CAKAEH010001646">
    <property type="protein sequence ID" value="CAG9538282.1"/>
    <property type="molecule type" value="Genomic_DNA"/>
</dbReference>
<dbReference type="PANTHER" id="PTHR12596:SF1">
    <property type="entry name" value="EXPORTIN-4"/>
    <property type="match status" value="1"/>
</dbReference>
<dbReference type="GO" id="GO:0005643">
    <property type="term" value="C:nuclear pore"/>
    <property type="evidence" value="ECO:0007669"/>
    <property type="project" value="TreeGrafter"/>
</dbReference>
<keyword evidence="4" id="KW-0813">Transport</keyword>
<evidence type="ECO:0000256" key="5">
    <source>
        <dbReference type="ARBA" id="ARBA00022490"/>
    </source>
</evidence>